<dbReference type="GO" id="GO:0006526">
    <property type="term" value="P:L-arginine biosynthetic process"/>
    <property type="evidence" value="ECO:0007669"/>
    <property type="project" value="UniProtKB-ARBA"/>
</dbReference>
<dbReference type="InterPro" id="IPR050103">
    <property type="entry name" value="Class-III_PLP-dep_AT"/>
</dbReference>
<keyword evidence="4 8" id="KW-0808">Transferase</keyword>
<dbReference type="GO" id="GO:0008483">
    <property type="term" value="F:transaminase activity"/>
    <property type="evidence" value="ECO:0007669"/>
    <property type="project" value="UniProtKB-KW"/>
</dbReference>
<dbReference type="Gene3D" id="3.40.640.10">
    <property type="entry name" value="Type I PLP-dependent aspartate aminotransferase-like (Major domain)"/>
    <property type="match status" value="1"/>
</dbReference>
<dbReference type="InterPro" id="IPR015424">
    <property type="entry name" value="PyrdxlP-dep_Trfase"/>
</dbReference>
<evidence type="ECO:0000256" key="3">
    <source>
        <dbReference type="ARBA" id="ARBA00022605"/>
    </source>
</evidence>
<reference evidence="8 9" key="1">
    <citation type="submission" date="2017-12" db="EMBL/GenBank/DDBJ databases">
        <title>Phylogenetic diversity of female urinary microbiome.</title>
        <authorList>
            <person name="Thomas-White K."/>
            <person name="Wolfe A.J."/>
        </authorList>
    </citation>
    <scope>NUCLEOTIDE SEQUENCE [LARGE SCALE GENOMIC DNA]</scope>
    <source>
        <strain evidence="8 9">UMB0112</strain>
    </source>
</reference>
<dbReference type="InterPro" id="IPR005814">
    <property type="entry name" value="Aminotrans_3"/>
</dbReference>
<dbReference type="Gene3D" id="3.90.1150.10">
    <property type="entry name" value="Aspartate Aminotransferase, domain 1"/>
    <property type="match status" value="1"/>
</dbReference>
<evidence type="ECO:0000256" key="6">
    <source>
        <dbReference type="ARBA" id="ARBA00029440"/>
    </source>
</evidence>
<dbReference type="Pfam" id="PF00202">
    <property type="entry name" value="Aminotran_3"/>
    <property type="match status" value="1"/>
</dbReference>
<dbReference type="Proteomes" id="UP000234639">
    <property type="component" value="Unassembled WGS sequence"/>
</dbReference>
<dbReference type="InterPro" id="IPR004636">
    <property type="entry name" value="AcOrn/SuccOrn_fam"/>
</dbReference>
<evidence type="ECO:0000256" key="2">
    <source>
        <dbReference type="ARBA" id="ARBA00022576"/>
    </source>
</evidence>
<dbReference type="NCBIfam" id="TIGR00707">
    <property type="entry name" value="argD"/>
    <property type="match status" value="1"/>
</dbReference>
<dbReference type="GO" id="GO:0030170">
    <property type="term" value="F:pyridoxal phosphate binding"/>
    <property type="evidence" value="ECO:0007669"/>
    <property type="project" value="InterPro"/>
</dbReference>
<keyword evidence="2 8" id="KW-0032">Aminotransferase</keyword>
<dbReference type="PROSITE" id="PS00600">
    <property type="entry name" value="AA_TRANSFER_CLASS_3"/>
    <property type="match status" value="1"/>
</dbReference>
<dbReference type="RefSeq" id="WP_101636790.1">
    <property type="nucleotide sequence ID" value="NZ_JAPXGN010000005.1"/>
</dbReference>
<dbReference type="PANTHER" id="PTHR11986:SF79">
    <property type="entry name" value="ACETYLORNITHINE AMINOTRANSFERASE, MITOCHONDRIAL"/>
    <property type="match status" value="1"/>
</dbReference>
<protein>
    <submittedName>
        <fullName evidence="8">Aspartate aminotransferase family protein</fullName>
    </submittedName>
</protein>
<dbReference type="EMBL" id="PKHU01000002">
    <property type="protein sequence ID" value="PKZ29783.1"/>
    <property type="molecule type" value="Genomic_DNA"/>
</dbReference>
<dbReference type="CDD" id="cd00610">
    <property type="entry name" value="OAT_like"/>
    <property type="match status" value="1"/>
</dbReference>
<dbReference type="NCBIfam" id="NF002325">
    <property type="entry name" value="PRK01278.1"/>
    <property type="match status" value="1"/>
</dbReference>
<gene>
    <name evidence="8" type="ORF">CYJ41_02515</name>
</gene>
<organism evidence="8 9">
    <name type="scientific">Campylobacter ureolyticus</name>
    <dbReference type="NCBI Taxonomy" id="827"/>
    <lineage>
        <taxon>Bacteria</taxon>
        <taxon>Pseudomonadati</taxon>
        <taxon>Campylobacterota</taxon>
        <taxon>Epsilonproteobacteria</taxon>
        <taxon>Campylobacterales</taxon>
        <taxon>Campylobacteraceae</taxon>
        <taxon>Campylobacter</taxon>
    </lineage>
</organism>
<accession>A0A2I1NBK6</accession>
<dbReference type="InterPro" id="IPR015421">
    <property type="entry name" value="PyrdxlP-dep_Trfase_major"/>
</dbReference>
<comment type="caution">
    <text evidence="8">The sequence shown here is derived from an EMBL/GenBank/DDBJ whole genome shotgun (WGS) entry which is preliminary data.</text>
</comment>
<sequence>MSYLMSNYKKEDIVFIEGKNSVLIDKNGKDYIDFAAGIGVCSLGHANDKILKTINKQSKKILHTSNLYKNETQEKLAKKISKLLGYKTYAFFCNSGAEANECAIKLARKYGTQNFKEKKYEILSLKNSFHGRTIATLKLTGQDKFHSESFAPYPDGFKFFDSIDEIIENISEKTVAVIIELVQGEGGVRALDKNSVLKLSEVLKQRNLLLITDEVQCGIYRTGEFVASKEYGIKPDIITFAKGLGGGVPIGACVSKEDIFTFGDHGSTFGGNHLVTNVALTTLNELVKLKKSGDLDKNIKNFKKHLDEIIEDYPLIFEKRTGLGLMQGLVLKESKNLDIIYKKCLENGLLILKSGTNILRFLPPLNIDKDEIKEGFKRFKISLKCL</sequence>
<proteinExistence type="inferred from homology"/>
<evidence type="ECO:0000256" key="7">
    <source>
        <dbReference type="RuleBase" id="RU003560"/>
    </source>
</evidence>
<evidence type="ECO:0000256" key="5">
    <source>
        <dbReference type="ARBA" id="ARBA00022898"/>
    </source>
</evidence>
<evidence type="ECO:0000256" key="1">
    <source>
        <dbReference type="ARBA" id="ARBA00001933"/>
    </source>
</evidence>
<evidence type="ECO:0000313" key="8">
    <source>
        <dbReference type="EMBL" id="PKZ29783.1"/>
    </source>
</evidence>
<dbReference type="InterPro" id="IPR049704">
    <property type="entry name" value="Aminotrans_3_PPA_site"/>
</dbReference>
<dbReference type="PANTHER" id="PTHR11986">
    <property type="entry name" value="AMINOTRANSFERASE CLASS III"/>
    <property type="match status" value="1"/>
</dbReference>
<dbReference type="GO" id="GO:0042802">
    <property type="term" value="F:identical protein binding"/>
    <property type="evidence" value="ECO:0007669"/>
    <property type="project" value="TreeGrafter"/>
</dbReference>
<comment type="pathway">
    <text evidence="6">Amino-acid biosynthesis.</text>
</comment>
<comment type="similarity">
    <text evidence="7">Belongs to the class-III pyridoxal-phosphate-dependent aminotransferase family.</text>
</comment>
<dbReference type="SUPFAM" id="SSF53383">
    <property type="entry name" value="PLP-dependent transferases"/>
    <property type="match status" value="1"/>
</dbReference>
<evidence type="ECO:0000256" key="4">
    <source>
        <dbReference type="ARBA" id="ARBA00022679"/>
    </source>
</evidence>
<keyword evidence="5 7" id="KW-0663">Pyridoxal phosphate</keyword>
<evidence type="ECO:0000313" key="9">
    <source>
        <dbReference type="Proteomes" id="UP000234639"/>
    </source>
</evidence>
<comment type="cofactor">
    <cofactor evidence="1">
        <name>pyridoxal 5'-phosphate</name>
        <dbReference type="ChEBI" id="CHEBI:597326"/>
    </cofactor>
</comment>
<dbReference type="InterPro" id="IPR015422">
    <property type="entry name" value="PyrdxlP-dep_Trfase_small"/>
</dbReference>
<keyword evidence="3" id="KW-0028">Amino-acid biosynthesis</keyword>
<dbReference type="FunFam" id="3.40.640.10:FF:000004">
    <property type="entry name" value="Acetylornithine aminotransferase"/>
    <property type="match status" value="1"/>
</dbReference>
<dbReference type="PIRSF" id="PIRSF000521">
    <property type="entry name" value="Transaminase_4ab_Lys_Orn"/>
    <property type="match status" value="1"/>
</dbReference>
<dbReference type="AlphaFoldDB" id="A0A2I1NBK6"/>
<name>A0A2I1NBK6_9BACT</name>